<dbReference type="PROSITE" id="PS51257">
    <property type="entry name" value="PROKAR_LIPOPROTEIN"/>
    <property type="match status" value="1"/>
</dbReference>
<evidence type="ECO:0000256" key="5">
    <source>
        <dbReference type="SAM" id="SignalP"/>
    </source>
</evidence>
<keyword evidence="5" id="KW-0732">Signal</keyword>
<dbReference type="Proteomes" id="UP000838100">
    <property type="component" value="Unassembled WGS sequence"/>
</dbReference>
<evidence type="ECO:0000256" key="3">
    <source>
        <dbReference type="ARBA" id="ARBA00023237"/>
    </source>
</evidence>
<dbReference type="PANTHER" id="PTHR30329:SF21">
    <property type="entry name" value="LIPOPROTEIN YIAD-RELATED"/>
    <property type="match status" value="1"/>
</dbReference>
<dbReference type="Gene3D" id="3.30.1330.60">
    <property type="entry name" value="OmpA-like domain"/>
    <property type="match status" value="1"/>
</dbReference>
<gene>
    <name evidence="7" type="primary">pal_1</name>
    <name evidence="7" type="ORF">SIN8267_00108</name>
</gene>
<protein>
    <submittedName>
        <fullName evidence="7">Peptidoglycan-associated lipoprotein</fullName>
    </submittedName>
</protein>
<dbReference type="Pfam" id="PF00691">
    <property type="entry name" value="OmpA"/>
    <property type="match status" value="1"/>
</dbReference>
<dbReference type="PRINTS" id="PR01021">
    <property type="entry name" value="OMPADOMAIN"/>
</dbReference>
<dbReference type="PROSITE" id="PS51123">
    <property type="entry name" value="OMPA_2"/>
    <property type="match status" value="1"/>
</dbReference>
<evidence type="ECO:0000259" key="6">
    <source>
        <dbReference type="PROSITE" id="PS51123"/>
    </source>
</evidence>
<dbReference type="PANTHER" id="PTHR30329">
    <property type="entry name" value="STATOR ELEMENT OF FLAGELLAR MOTOR COMPLEX"/>
    <property type="match status" value="1"/>
</dbReference>
<evidence type="ECO:0000313" key="8">
    <source>
        <dbReference type="Proteomes" id="UP000838100"/>
    </source>
</evidence>
<feature type="signal peptide" evidence="5">
    <location>
        <begin position="1"/>
        <end position="24"/>
    </location>
</feature>
<feature type="chain" id="PRO_5045547283" evidence="5">
    <location>
        <begin position="25"/>
        <end position="243"/>
    </location>
</feature>
<proteinExistence type="predicted"/>
<dbReference type="EMBL" id="CAKLPX010000001">
    <property type="protein sequence ID" value="CAH0990025.1"/>
    <property type="molecule type" value="Genomic_DNA"/>
</dbReference>
<dbReference type="RefSeq" id="WP_237442722.1">
    <property type="nucleotide sequence ID" value="NZ_CAKLPX010000001.1"/>
</dbReference>
<sequence>MKMHSQGLTAATILLLITACSATAPDDQRMDRFGSGLPEGDVEQLTAEYEADSLVLKDNGIGDKDGDAIIDKRDACDEVTEADIAKDNSGCSKTLSEVKTVDLTIEFASASTTVDRQYFEELGRLAELYQTNPGQKILVEGHTDATGSRQQNTVLSMDRAKSVAGILISDYGVNSEDILVSGFGPDKPIATNKTAEGRQQNRRMVAHLVYEDRVVKHQWNIWSVELGDKQSEIQQYYTLLEAE</sequence>
<feature type="domain" description="OmpA-like" evidence="6">
    <location>
        <begin position="94"/>
        <end position="212"/>
    </location>
</feature>
<evidence type="ECO:0000256" key="2">
    <source>
        <dbReference type="ARBA" id="ARBA00023136"/>
    </source>
</evidence>
<accession>A0ABM9A9U6</accession>
<evidence type="ECO:0000256" key="1">
    <source>
        <dbReference type="ARBA" id="ARBA00004442"/>
    </source>
</evidence>
<dbReference type="SUPFAM" id="SSF103088">
    <property type="entry name" value="OmpA-like"/>
    <property type="match status" value="1"/>
</dbReference>
<keyword evidence="3" id="KW-0998">Cell outer membrane</keyword>
<keyword evidence="2 4" id="KW-0472">Membrane</keyword>
<dbReference type="InterPro" id="IPR036737">
    <property type="entry name" value="OmpA-like_sf"/>
</dbReference>
<keyword evidence="7" id="KW-0449">Lipoprotein</keyword>
<organism evidence="7 8">
    <name type="scientific">Sinobacterium norvegicum</name>
    <dbReference type="NCBI Taxonomy" id="1641715"/>
    <lineage>
        <taxon>Bacteria</taxon>
        <taxon>Pseudomonadati</taxon>
        <taxon>Pseudomonadota</taxon>
        <taxon>Gammaproteobacteria</taxon>
        <taxon>Cellvibrionales</taxon>
        <taxon>Spongiibacteraceae</taxon>
        <taxon>Sinobacterium</taxon>
    </lineage>
</organism>
<reference evidence="7" key="1">
    <citation type="submission" date="2021-12" db="EMBL/GenBank/DDBJ databases">
        <authorList>
            <person name="Rodrigo-Torres L."/>
            <person name="Arahal R. D."/>
            <person name="Lucena T."/>
        </authorList>
    </citation>
    <scope>NUCLEOTIDE SEQUENCE</scope>
    <source>
        <strain evidence="7">CECT 8267</strain>
    </source>
</reference>
<keyword evidence="8" id="KW-1185">Reference proteome</keyword>
<dbReference type="InterPro" id="IPR050330">
    <property type="entry name" value="Bact_OuterMem_StrucFunc"/>
</dbReference>
<comment type="subcellular location">
    <subcellularLocation>
        <location evidence="1">Cell outer membrane</location>
    </subcellularLocation>
</comment>
<dbReference type="CDD" id="cd07185">
    <property type="entry name" value="OmpA_C-like"/>
    <property type="match status" value="1"/>
</dbReference>
<name>A0ABM9A9U6_9GAMM</name>
<dbReference type="InterPro" id="IPR006665">
    <property type="entry name" value="OmpA-like"/>
</dbReference>
<evidence type="ECO:0000256" key="4">
    <source>
        <dbReference type="PROSITE-ProRule" id="PRU00473"/>
    </source>
</evidence>
<comment type="caution">
    <text evidence="7">The sequence shown here is derived from an EMBL/GenBank/DDBJ whole genome shotgun (WGS) entry which is preliminary data.</text>
</comment>
<evidence type="ECO:0000313" key="7">
    <source>
        <dbReference type="EMBL" id="CAH0990025.1"/>
    </source>
</evidence>
<dbReference type="InterPro" id="IPR006664">
    <property type="entry name" value="OMP_bac"/>
</dbReference>